<proteinExistence type="predicted"/>
<dbReference type="Proteomes" id="UP000325081">
    <property type="component" value="Unassembled WGS sequence"/>
</dbReference>
<evidence type="ECO:0000256" key="1">
    <source>
        <dbReference type="SAM" id="MobiDB-lite"/>
    </source>
</evidence>
<dbReference type="InterPro" id="IPR006852">
    <property type="entry name" value="TOD1_MUCI70"/>
</dbReference>
<feature type="region of interest" description="Disordered" evidence="1">
    <location>
        <begin position="537"/>
        <end position="582"/>
    </location>
</feature>
<dbReference type="Pfam" id="PF04765">
    <property type="entry name" value="TOD1_MUCI70"/>
    <property type="match status" value="1"/>
</dbReference>
<accession>A0A5A7QTT5</accession>
<dbReference type="OrthoDB" id="1905162at2759"/>
<keyword evidence="2" id="KW-1133">Transmembrane helix</keyword>
<feature type="transmembrane region" description="Helical" evidence="2">
    <location>
        <begin position="64"/>
        <end position="84"/>
    </location>
</feature>
<sequence length="582" mass="66416">MTGGSLGSRLSGSFGSLQQQAQNGGSQLQNLYITRRPSKTSLTGYREKEKFFSTTFRYLSRKKVAMLVLAAFAIVAFMTGFFTVNKEDDFDSSGLPFDARYFNKSFITPTYFSGKEAVPSNSSLKINKVLVCKESTYWGILFNSSILSNSSVDATVLTNPCKDFAFPPPPPGDARRVGPRPCPVCYVPVEQAIARMPRLPSPSPVLQNLTYFSEENPSNTEANGGSDFGGYPSLKQRNDSFHIRESMTVHCGFVKGCRPGHQTGFDIDVTDLKLLEQLHEVIVASAIFGNYDVIQQPKNIGETARRDVPFFMFVDEVTETYMKNSSILGSNKKVGLWRIIVVRNVPYIDSRRNGKVPKLLLHRLFPNSRYSIWIDGKLQLVVDPYQVLERFLWRQNATFAISRHYRRFDVFKEAEANKAGGKYDNTSIDYQIEFYKKEGLTPYTTAKLPITSDVPEGCVIIREHIPITNLFSCLWFNEVDRFTSRDQLSFSTVRDKIAAKVNWGIHMFLDCERRNFVIQAYHRDLLEQRAHMAFRRTQSPPVTVVRESSPPKKNMVRRGKERRSASRRRRKVNPKTREIFFT</sequence>
<comment type="caution">
    <text evidence="4">The sequence shown here is derived from an EMBL/GenBank/DDBJ whole genome shotgun (WGS) entry which is preliminary data.</text>
</comment>
<feature type="domain" description="TOD1/MUCI70 glycosyltransferase-like" evidence="3">
    <location>
        <begin position="209"/>
        <end position="522"/>
    </location>
</feature>
<dbReference type="PANTHER" id="PTHR12956:SF61">
    <property type="entry name" value="TRNA (MET) CYTIDINE ACETYLTRANSFERASE-RELATED"/>
    <property type="match status" value="1"/>
</dbReference>
<dbReference type="AlphaFoldDB" id="A0A5A7QTT5"/>
<organism evidence="4 5">
    <name type="scientific">Striga asiatica</name>
    <name type="common">Asiatic witchweed</name>
    <name type="synonym">Buchnera asiatica</name>
    <dbReference type="NCBI Taxonomy" id="4170"/>
    <lineage>
        <taxon>Eukaryota</taxon>
        <taxon>Viridiplantae</taxon>
        <taxon>Streptophyta</taxon>
        <taxon>Embryophyta</taxon>
        <taxon>Tracheophyta</taxon>
        <taxon>Spermatophyta</taxon>
        <taxon>Magnoliopsida</taxon>
        <taxon>eudicotyledons</taxon>
        <taxon>Gunneridae</taxon>
        <taxon>Pentapetalae</taxon>
        <taxon>asterids</taxon>
        <taxon>lamiids</taxon>
        <taxon>Lamiales</taxon>
        <taxon>Orobanchaceae</taxon>
        <taxon>Buchnereae</taxon>
        <taxon>Striga</taxon>
    </lineage>
</organism>
<dbReference type="PANTHER" id="PTHR12956">
    <property type="entry name" value="ALKALINE CERAMIDASE-RELATED"/>
    <property type="match status" value="1"/>
</dbReference>
<dbReference type="InterPro" id="IPR048354">
    <property type="entry name" value="TOD1_MUCI70_glycTrfase_dom"/>
</dbReference>
<evidence type="ECO:0000313" key="5">
    <source>
        <dbReference type="Proteomes" id="UP000325081"/>
    </source>
</evidence>
<protein>
    <recommendedName>
        <fullName evidence="3">TOD1/MUCI70 glycosyltransferase-like domain-containing protein</fullName>
    </recommendedName>
</protein>
<gene>
    <name evidence="4" type="ORF">STAS_24457</name>
</gene>
<dbReference type="EMBL" id="BKCP01007848">
    <property type="protein sequence ID" value="GER47361.1"/>
    <property type="molecule type" value="Genomic_DNA"/>
</dbReference>
<keyword evidence="5" id="KW-1185">Reference proteome</keyword>
<feature type="compositionally biased region" description="Basic residues" evidence="1">
    <location>
        <begin position="554"/>
        <end position="574"/>
    </location>
</feature>
<keyword evidence="2" id="KW-0472">Membrane</keyword>
<evidence type="ECO:0000256" key="2">
    <source>
        <dbReference type="SAM" id="Phobius"/>
    </source>
</evidence>
<evidence type="ECO:0000259" key="3">
    <source>
        <dbReference type="Pfam" id="PF04765"/>
    </source>
</evidence>
<reference evidence="5" key="1">
    <citation type="journal article" date="2019" name="Curr. Biol.">
        <title>Genome Sequence of Striga asiatica Provides Insight into the Evolution of Plant Parasitism.</title>
        <authorList>
            <person name="Yoshida S."/>
            <person name="Kim S."/>
            <person name="Wafula E.K."/>
            <person name="Tanskanen J."/>
            <person name="Kim Y.M."/>
            <person name="Honaas L."/>
            <person name="Yang Z."/>
            <person name="Spallek T."/>
            <person name="Conn C.E."/>
            <person name="Ichihashi Y."/>
            <person name="Cheong K."/>
            <person name="Cui S."/>
            <person name="Der J.P."/>
            <person name="Gundlach H."/>
            <person name="Jiao Y."/>
            <person name="Hori C."/>
            <person name="Ishida J.K."/>
            <person name="Kasahara H."/>
            <person name="Kiba T."/>
            <person name="Kim M.S."/>
            <person name="Koo N."/>
            <person name="Laohavisit A."/>
            <person name="Lee Y.H."/>
            <person name="Lumba S."/>
            <person name="McCourt P."/>
            <person name="Mortimer J.C."/>
            <person name="Mutuku J.M."/>
            <person name="Nomura T."/>
            <person name="Sasaki-Sekimoto Y."/>
            <person name="Seto Y."/>
            <person name="Wang Y."/>
            <person name="Wakatake T."/>
            <person name="Sakakibara H."/>
            <person name="Demura T."/>
            <person name="Yamaguchi S."/>
            <person name="Yoneyama K."/>
            <person name="Manabe R.I."/>
            <person name="Nelson D.C."/>
            <person name="Schulman A.H."/>
            <person name="Timko M.P."/>
            <person name="dePamphilis C.W."/>
            <person name="Choi D."/>
            <person name="Shirasu K."/>
        </authorList>
    </citation>
    <scope>NUCLEOTIDE SEQUENCE [LARGE SCALE GENOMIC DNA]</scope>
    <source>
        <strain evidence="5">cv. UVA1</strain>
    </source>
</reference>
<name>A0A5A7QTT5_STRAF</name>
<keyword evidence="2" id="KW-0812">Transmembrane</keyword>
<evidence type="ECO:0000313" key="4">
    <source>
        <dbReference type="EMBL" id="GER47361.1"/>
    </source>
</evidence>